<dbReference type="EMBL" id="JGVH01000019">
    <property type="protein sequence ID" value="KER04009.1"/>
    <property type="molecule type" value="Genomic_DNA"/>
</dbReference>
<dbReference type="InterPro" id="IPR027417">
    <property type="entry name" value="P-loop_NTPase"/>
</dbReference>
<protein>
    <submittedName>
        <fullName evidence="1">Uncharacterized protein</fullName>
    </submittedName>
</protein>
<dbReference type="AlphaFoldDB" id="A0A081RZA6"/>
<sequence length="340" mass="38816">MPKLDVNDTLPILEWAKYSSNAAEFLKKSKTKGFTSETKIRRLEIFRNQLNLANKGIEVTDEDLWKFLRIFQIVPYDLDSKNSTVVTLLCSLIETSSSQPPSLVFSRIVTYIQEFNQNAGTLEIKNVSKEINLLFDRNATRNINQDINILKERGDYILQGINNTIAGSHIVRASYLTELYEKVKDYDFLFVTGSRGSGKSVIVKDFILSRNSDVPVFYLRSEDLDKNHLNDVFSSIGMNHSIGQLEGYFSLLPGKILVIESLEKILELNLDNAFVDLLQFIRKQSGWTVIATGRDYAYQQIIFSYLQPRGINYESININGFNDDQVEELCSEIPALKGFF</sequence>
<name>A0A081RZA6_PHOTE</name>
<proteinExistence type="predicted"/>
<dbReference type="SUPFAM" id="SSF52540">
    <property type="entry name" value="P-loop containing nucleoside triphosphate hydrolases"/>
    <property type="match status" value="1"/>
</dbReference>
<accession>A0A081RZA6</accession>
<comment type="caution">
    <text evidence="1">The sequence shown here is derived from an EMBL/GenBank/DDBJ whole genome shotgun (WGS) entry which is preliminary data.</text>
</comment>
<dbReference type="PATRIC" id="fig|1393735.3.peg.1335"/>
<reference evidence="1 2" key="1">
    <citation type="submission" date="2014-03" db="EMBL/GenBank/DDBJ databases">
        <title>Draft Genome of Photorhabdus temperata Meg1.</title>
        <authorList>
            <person name="Hurst S.G.IV."/>
            <person name="Morris K."/>
            <person name="Thomas K."/>
            <person name="Tisa L.S."/>
        </authorList>
    </citation>
    <scope>NUCLEOTIDE SEQUENCE [LARGE SCALE GENOMIC DNA]</scope>
    <source>
        <strain evidence="1 2">Meg1</strain>
    </source>
</reference>
<organism evidence="1 2">
    <name type="scientific">Photorhabdus temperata subsp. temperata Meg1</name>
    <dbReference type="NCBI Taxonomy" id="1393735"/>
    <lineage>
        <taxon>Bacteria</taxon>
        <taxon>Pseudomonadati</taxon>
        <taxon>Pseudomonadota</taxon>
        <taxon>Gammaproteobacteria</taxon>
        <taxon>Enterobacterales</taxon>
        <taxon>Morganellaceae</taxon>
        <taxon>Photorhabdus</taxon>
    </lineage>
</organism>
<evidence type="ECO:0000313" key="2">
    <source>
        <dbReference type="Proteomes" id="UP000028002"/>
    </source>
</evidence>
<dbReference type="Proteomes" id="UP000028002">
    <property type="component" value="Unassembled WGS sequence"/>
</dbReference>
<evidence type="ECO:0000313" key="1">
    <source>
        <dbReference type="EMBL" id="KER04009.1"/>
    </source>
</evidence>
<gene>
    <name evidence="1" type="ORF">MEG1DRAFT_01289</name>
</gene>
<dbReference type="RefSeq" id="WP_051769309.1">
    <property type="nucleotide sequence ID" value="NZ_CAWLUD010000019.1"/>
</dbReference>